<keyword evidence="1" id="KW-0812">Transmembrane</keyword>
<keyword evidence="1" id="KW-1133">Transmembrane helix</keyword>
<evidence type="ECO:0000256" key="1">
    <source>
        <dbReference type="SAM" id="Phobius"/>
    </source>
</evidence>
<organism evidence="2 3">
    <name type="scientific">Papaver somniferum</name>
    <name type="common">Opium poppy</name>
    <dbReference type="NCBI Taxonomy" id="3469"/>
    <lineage>
        <taxon>Eukaryota</taxon>
        <taxon>Viridiplantae</taxon>
        <taxon>Streptophyta</taxon>
        <taxon>Embryophyta</taxon>
        <taxon>Tracheophyta</taxon>
        <taxon>Spermatophyta</taxon>
        <taxon>Magnoliopsida</taxon>
        <taxon>Ranunculales</taxon>
        <taxon>Papaveraceae</taxon>
        <taxon>Papaveroideae</taxon>
        <taxon>Papaver</taxon>
    </lineage>
</organism>
<dbReference type="EMBL" id="CM010718">
    <property type="protein sequence ID" value="RZC59086.1"/>
    <property type="molecule type" value="Genomic_DNA"/>
</dbReference>
<protein>
    <submittedName>
        <fullName evidence="2">Uncharacterized protein</fullName>
    </submittedName>
</protein>
<gene>
    <name evidence="2" type="ORF">C5167_006390</name>
</gene>
<keyword evidence="3" id="KW-1185">Reference proteome</keyword>
<proteinExistence type="predicted"/>
<sequence length="53" mass="6164">MLFISGLNSFAQEQSIAVNRKGKQRWFFLDSIILLLPVVVYFSLSFPIILHEH</sequence>
<dbReference type="AlphaFoldDB" id="A0A4Y7JEY6"/>
<evidence type="ECO:0000313" key="3">
    <source>
        <dbReference type="Proteomes" id="UP000316621"/>
    </source>
</evidence>
<feature type="transmembrane region" description="Helical" evidence="1">
    <location>
        <begin position="26"/>
        <end position="50"/>
    </location>
</feature>
<reference evidence="2 3" key="1">
    <citation type="journal article" date="2018" name="Science">
        <title>The opium poppy genome and morphinan production.</title>
        <authorList>
            <person name="Guo L."/>
            <person name="Winzer T."/>
            <person name="Yang X."/>
            <person name="Li Y."/>
            <person name="Ning Z."/>
            <person name="He Z."/>
            <person name="Teodor R."/>
            <person name="Lu Y."/>
            <person name="Bowser T.A."/>
            <person name="Graham I.A."/>
            <person name="Ye K."/>
        </authorList>
    </citation>
    <scope>NUCLEOTIDE SEQUENCE [LARGE SCALE GENOMIC DNA]</scope>
    <source>
        <strain evidence="3">cv. HN1</strain>
        <tissue evidence="2">Leaves</tissue>
    </source>
</reference>
<name>A0A4Y7JEY6_PAPSO</name>
<accession>A0A4Y7JEY6</accession>
<keyword evidence="1" id="KW-0472">Membrane</keyword>
<dbReference type="Gramene" id="RZC59086">
    <property type="protein sequence ID" value="RZC59086"/>
    <property type="gene ID" value="C5167_006390"/>
</dbReference>
<dbReference type="Proteomes" id="UP000316621">
    <property type="component" value="Chromosome 4"/>
</dbReference>
<evidence type="ECO:0000313" key="2">
    <source>
        <dbReference type="EMBL" id="RZC59086.1"/>
    </source>
</evidence>